<protein>
    <submittedName>
        <fullName evidence="1">Uncharacterized protein</fullName>
    </submittedName>
</protein>
<evidence type="ECO:0000313" key="1">
    <source>
        <dbReference type="EMBL" id="KAJ3488406.1"/>
    </source>
</evidence>
<dbReference type="AlphaFoldDB" id="A0AAD5VA20"/>
<keyword evidence="2" id="KW-1185">Reference proteome</keyword>
<gene>
    <name evidence="1" type="ORF">NLI96_g2866</name>
</gene>
<comment type="caution">
    <text evidence="1">The sequence shown here is derived from an EMBL/GenBank/DDBJ whole genome shotgun (WGS) entry which is preliminary data.</text>
</comment>
<dbReference type="Proteomes" id="UP001212997">
    <property type="component" value="Unassembled WGS sequence"/>
</dbReference>
<accession>A0AAD5VA20</accession>
<organism evidence="1 2">
    <name type="scientific">Meripilus lineatus</name>
    <dbReference type="NCBI Taxonomy" id="2056292"/>
    <lineage>
        <taxon>Eukaryota</taxon>
        <taxon>Fungi</taxon>
        <taxon>Dikarya</taxon>
        <taxon>Basidiomycota</taxon>
        <taxon>Agaricomycotina</taxon>
        <taxon>Agaricomycetes</taxon>
        <taxon>Polyporales</taxon>
        <taxon>Meripilaceae</taxon>
        <taxon>Meripilus</taxon>
    </lineage>
</organism>
<name>A0AAD5VA20_9APHY</name>
<proteinExistence type="predicted"/>
<sequence length="510" mass="57405">MIIGPYGIEYKKAGTSGSGDHPEAISPILSGTPELLRKTVNIYTSEDLESFHAFMMSDLHDFPRHFRHFRKLDLSFDIRHPSHAEMMVDIIDPASHLCMLDIGYLDHLLDSNPRIPPALLRLSNLSVLLIDGLGANGIGFLKALKSPVLSLGVATDNSLPLEVSHLGSIASTLSFLAVTSNEFLFKPTDVIFPCVETLRLPTLICVPSTSIYHSFPNLKRLYLYSTSEPGFEQILADHEVNRAELARYNGPIPRLKTLVGDPFALFQSALYCPVEKLLIDPIDEARATLALLPFARSCQPSILRLTLEYDEDDSEFAYLEQFSAELANVTELKELWILVRFSHGFEEDSVSGGFIWELPELLGKLPIQSLSVSFTFPHCRNAQMDDYDQFYEYFDLDLWVDEQVIKAFPTLRQLIVFTLATCSQVRYVIDTTEDEGREVVETDYDFEGPWSFGHDYYVEEVPNEPICLFDPSLSTSRTTILGIGPADGRLAASFFESVYSGLREGRVIRY</sequence>
<evidence type="ECO:0000313" key="2">
    <source>
        <dbReference type="Proteomes" id="UP001212997"/>
    </source>
</evidence>
<dbReference type="EMBL" id="JANAWD010000067">
    <property type="protein sequence ID" value="KAJ3488406.1"/>
    <property type="molecule type" value="Genomic_DNA"/>
</dbReference>
<reference evidence="1" key="1">
    <citation type="submission" date="2022-07" db="EMBL/GenBank/DDBJ databases">
        <title>Genome Sequence of Physisporinus lineatus.</title>
        <authorList>
            <person name="Buettner E."/>
        </authorList>
    </citation>
    <scope>NUCLEOTIDE SEQUENCE</scope>
    <source>
        <strain evidence="1">VT162</strain>
    </source>
</reference>